<feature type="active site" evidence="3">
    <location>
        <position position="267"/>
    </location>
</feature>
<dbReference type="EMBL" id="LR900971">
    <property type="protein sequence ID" value="CAD7247449.1"/>
    <property type="molecule type" value="Genomic_DNA"/>
</dbReference>
<name>A0A7R8XBE8_9CRUS</name>
<dbReference type="InterPro" id="IPR016161">
    <property type="entry name" value="Ald_DH/histidinol_DH"/>
</dbReference>
<protein>
    <recommendedName>
        <fullName evidence="5">Aldehyde dehydrogenase domain-containing protein</fullName>
    </recommendedName>
</protein>
<dbReference type="Proteomes" id="UP000677054">
    <property type="component" value="Unassembled WGS sequence"/>
</dbReference>
<dbReference type="FunFam" id="3.40.309.10:FF:000012">
    <property type="entry name" value="Betaine aldehyde dehydrogenase"/>
    <property type="match status" value="1"/>
</dbReference>
<dbReference type="InterPro" id="IPR016162">
    <property type="entry name" value="Ald_DH_N"/>
</dbReference>
<dbReference type="InterPro" id="IPR015590">
    <property type="entry name" value="Aldehyde_DH_dom"/>
</dbReference>
<reference evidence="6" key="1">
    <citation type="submission" date="2020-11" db="EMBL/GenBank/DDBJ databases">
        <authorList>
            <person name="Tran Van P."/>
        </authorList>
    </citation>
    <scope>NUCLEOTIDE SEQUENCE</scope>
</reference>
<evidence type="ECO:0000256" key="4">
    <source>
        <dbReference type="RuleBase" id="RU003345"/>
    </source>
</evidence>
<dbReference type="InterPro" id="IPR016163">
    <property type="entry name" value="Ald_DH_C"/>
</dbReference>
<dbReference type="SUPFAM" id="SSF53720">
    <property type="entry name" value="ALDH-like"/>
    <property type="match status" value="1"/>
</dbReference>
<dbReference type="GO" id="GO:0016620">
    <property type="term" value="F:oxidoreductase activity, acting on the aldehyde or oxo group of donors, NAD or NADP as acceptor"/>
    <property type="evidence" value="ECO:0007669"/>
    <property type="project" value="InterPro"/>
</dbReference>
<keyword evidence="2 4" id="KW-0560">Oxidoreductase</keyword>
<dbReference type="Pfam" id="PF00171">
    <property type="entry name" value="Aldedh"/>
    <property type="match status" value="1"/>
</dbReference>
<dbReference type="OrthoDB" id="310895at2759"/>
<accession>A0A7R8XBE8</accession>
<evidence type="ECO:0000313" key="7">
    <source>
        <dbReference type="Proteomes" id="UP000677054"/>
    </source>
</evidence>
<evidence type="ECO:0000256" key="1">
    <source>
        <dbReference type="ARBA" id="ARBA00009986"/>
    </source>
</evidence>
<dbReference type="InterPro" id="IPR016160">
    <property type="entry name" value="Ald_DH_CS_CYS"/>
</dbReference>
<dbReference type="PANTHER" id="PTHR11699">
    <property type="entry name" value="ALDEHYDE DEHYDROGENASE-RELATED"/>
    <property type="match status" value="1"/>
</dbReference>
<keyword evidence="7" id="KW-1185">Reference proteome</keyword>
<evidence type="ECO:0000313" key="6">
    <source>
        <dbReference type="EMBL" id="CAD7247449.1"/>
    </source>
</evidence>
<evidence type="ECO:0000256" key="3">
    <source>
        <dbReference type="PROSITE-ProRule" id="PRU10007"/>
    </source>
</evidence>
<dbReference type="PROSITE" id="PS00070">
    <property type="entry name" value="ALDEHYDE_DEHYDR_CYS"/>
    <property type="match status" value="1"/>
</dbReference>
<dbReference type="NCBIfam" id="NF009725">
    <property type="entry name" value="PRK13252.1"/>
    <property type="match status" value="1"/>
</dbReference>
<evidence type="ECO:0000256" key="2">
    <source>
        <dbReference type="ARBA" id="ARBA00023002"/>
    </source>
</evidence>
<gene>
    <name evidence="6" type="ORF">DSTB1V02_LOCUS7280</name>
</gene>
<feature type="domain" description="Aldehyde dehydrogenase" evidence="5">
    <location>
        <begin position="43"/>
        <end position="495"/>
    </location>
</feature>
<dbReference type="InterPro" id="IPR029510">
    <property type="entry name" value="Ald_DH_CS_GLU"/>
</dbReference>
<dbReference type="FunFam" id="3.40.605.10:FF:000007">
    <property type="entry name" value="NAD/NADP-dependent betaine aldehyde dehydrogenase"/>
    <property type="match status" value="1"/>
</dbReference>
<dbReference type="Gene3D" id="3.40.309.10">
    <property type="entry name" value="Aldehyde Dehydrogenase, Chain A, domain 2"/>
    <property type="match status" value="1"/>
</dbReference>
<dbReference type="PROSITE" id="PS00687">
    <property type="entry name" value="ALDEHYDE_DEHYDR_GLU"/>
    <property type="match status" value="1"/>
</dbReference>
<proteinExistence type="inferred from homology"/>
<sequence length="510" mass="54990">MKAMRRAFPRDPRSRRISTAATGPFNWVRGERVAPSDGLGVEAVVEPGTGRVIAEVPGSGARDVDAAVREAARAFEEWGEVGPRERGRRLLGVARVIEENLEDIARLEVRDTGKPIWEARVDVGSCADAFRFFGGVVAGFHGRHVQLEGGSFAVVRKEPLGVIGGIGAWNFPMQTCTWKVAPALAAGNAFVYKPAQWTPLTAVTLGEAIREAGIPDGVYNVVQGAGETGRLLCEHPQVAKLSFTGSVPTGVRVMTAGAGRVVPVTLELGGKSPLVVFPDADLESAVKGALVGNFLSQGEVCSNGTRVFVHSSIKKPFLDMLLGAVRKMKVGDPFEEDTVVGATITESHARKVLSYIEEARGERGAVVHGGERVRLPPPHDGGWYLSPCVVENARDEMRCVREEIFGSVLSLLEFDDEEEAVARANATEFGLAGAVFTRDIRRGHRVAARLKAGTVWINTFNLYPTELPFGGFKRSGVGRENGVDALHHFSQTKTVYVEMGEVQCGPLWKD</sequence>
<evidence type="ECO:0000259" key="5">
    <source>
        <dbReference type="Pfam" id="PF00171"/>
    </source>
</evidence>
<comment type="similarity">
    <text evidence="1 4">Belongs to the aldehyde dehydrogenase family.</text>
</comment>
<organism evidence="6">
    <name type="scientific">Darwinula stevensoni</name>
    <dbReference type="NCBI Taxonomy" id="69355"/>
    <lineage>
        <taxon>Eukaryota</taxon>
        <taxon>Metazoa</taxon>
        <taxon>Ecdysozoa</taxon>
        <taxon>Arthropoda</taxon>
        <taxon>Crustacea</taxon>
        <taxon>Oligostraca</taxon>
        <taxon>Ostracoda</taxon>
        <taxon>Podocopa</taxon>
        <taxon>Podocopida</taxon>
        <taxon>Darwinulocopina</taxon>
        <taxon>Darwinuloidea</taxon>
        <taxon>Darwinulidae</taxon>
        <taxon>Darwinula</taxon>
    </lineage>
</organism>
<dbReference type="EMBL" id="CAJPEV010001454">
    <property type="protein sequence ID" value="CAG0892753.1"/>
    <property type="molecule type" value="Genomic_DNA"/>
</dbReference>
<dbReference type="Gene3D" id="3.40.605.10">
    <property type="entry name" value="Aldehyde Dehydrogenase, Chain A, domain 1"/>
    <property type="match status" value="1"/>
</dbReference>
<dbReference type="AlphaFoldDB" id="A0A7R8XBE8"/>